<feature type="domain" description="Putative restriction endonuclease" evidence="1">
    <location>
        <begin position="23"/>
        <end position="192"/>
    </location>
</feature>
<dbReference type="SUPFAM" id="SSF52980">
    <property type="entry name" value="Restriction endonuclease-like"/>
    <property type="match status" value="1"/>
</dbReference>
<keyword evidence="2" id="KW-0255">Endonuclease</keyword>
<comment type="caution">
    <text evidence="2">The sequence shown here is derived from an EMBL/GenBank/DDBJ whole genome shotgun (WGS) entry which is preliminary data.</text>
</comment>
<dbReference type="EMBL" id="VLLP01000001">
    <property type="protein sequence ID" value="TWJ26606.1"/>
    <property type="molecule type" value="Genomic_DNA"/>
</dbReference>
<dbReference type="InterPro" id="IPR011335">
    <property type="entry name" value="Restrct_endonuc-II-like"/>
</dbReference>
<accession>A0A562W8Q2</accession>
<dbReference type="Pfam" id="PF05685">
    <property type="entry name" value="Uma2"/>
    <property type="match status" value="1"/>
</dbReference>
<dbReference type="GO" id="GO:0004519">
    <property type="term" value="F:endonuclease activity"/>
    <property type="evidence" value="ECO:0007669"/>
    <property type="project" value="UniProtKB-KW"/>
</dbReference>
<dbReference type="InterPro" id="IPR008538">
    <property type="entry name" value="Uma2"/>
</dbReference>
<protein>
    <submittedName>
        <fullName evidence="2">Uma2 family endonuclease</fullName>
    </submittedName>
</protein>
<proteinExistence type="predicted"/>
<dbReference type="RefSeq" id="WP_145815114.1">
    <property type="nucleotide sequence ID" value="NZ_AP023438.1"/>
</dbReference>
<organism evidence="2 3">
    <name type="scientific">Micromonospora sagamiensis</name>
    <dbReference type="NCBI Taxonomy" id="47875"/>
    <lineage>
        <taxon>Bacteria</taxon>
        <taxon>Bacillati</taxon>
        <taxon>Actinomycetota</taxon>
        <taxon>Actinomycetes</taxon>
        <taxon>Micromonosporales</taxon>
        <taxon>Micromonosporaceae</taxon>
        <taxon>Micromonospora</taxon>
    </lineage>
</organism>
<evidence type="ECO:0000313" key="2">
    <source>
        <dbReference type="EMBL" id="TWJ26606.1"/>
    </source>
</evidence>
<evidence type="ECO:0000259" key="1">
    <source>
        <dbReference type="Pfam" id="PF05685"/>
    </source>
</evidence>
<dbReference type="Proteomes" id="UP000319728">
    <property type="component" value="Unassembled WGS sequence"/>
</dbReference>
<dbReference type="AlphaFoldDB" id="A0A562W8Q2"/>
<dbReference type="OrthoDB" id="9799703at2"/>
<evidence type="ECO:0000313" key="3">
    <source>
        <dbReference type="Proteomes" id="UP000319728"/>
    </source>
</evidence>
<reference evidence="2 3" key="1">
    <citation type="submission" date="2019-07" db="EMBL/GenBank/DDBJ databases">
        <title>R&amp;d 2014.</title>
        <authorList>
            <person name="Klenk H.-P."/>
        </authorList>
    </citation>
    <scope>NUCLEOTIDE SEQUENCE [LARGE SCALE GENOMIC DNA]</scope>
    <source>
        <strain evidence="2 3">DSM 43912</strain>
    </source>
</reference>
<keyword evidence="2" id="KW-0378">Hydrolase</keyword>
<name>A0A562W8Q2_9ACTN</name>
<keyword evidence="2" id="KW-0540">Nuclease</keyword>
<keyword evidence="3" id="KW-1185">Reference proteome</keyword>
<sequence length="199" mass="22062">MAMPMQFDPLVDLDGMWTTTLADRYLPLPELPQARYECIDGRLVITPAEVGSNSFGEIRFARLLAPAAEAAGFYVYGQVNLTFGPQRWIQPDVTVLHTLPATDEEDRWVPARLCTMAVEFVSPGSRRQDFVDKPRRCAEGGVPYFMRVEIVRRLRSASVEFFALDTAGGYAPVAKAVGGERLTVDAPFPIDLDPAELLP</sequence>
<dbReference type="Gene3D" id="3.90.1570.10">
    <property type="entry name" value="tt1808, chain A"/>
    <property type="match status" value="1"/>
</dbReference>
<gene>
    <name evidence="2" type="ORF">JD81_00065</name>
</gene>
<dbReference type="CDD" id="cd06260">
    <property type="entry name" value="DUF820-like"/>
    <property type="match status" value="1"/>
</dbReference>
<dbReference type="InterPro" id="IPR012296">
    <property type="entry name" value="Nuclease_put_TT1808"/>
</dbReference>